<feature type="transmembrane region" description="Helical" evidence="1">
    <location>
        <begin position="65"/>
        <end position="86"/>
    </location>
</feature>
<evidence type="ECO:0000313" key="3">
    <source>
        <dbReference type="Proteomes" id="UP000626844"/>
    </source>
</evidence>
<organism evidence="2 3">
    <name type="scientific">Metabacillus arenae</name>
    <dbReference type="NCBI Taxonomy" id="2771434"/>
    <lineage>
        <taxon>Bacteria</taxon>
        <taxon>Bacillati</taxon>
        <taxon>Bacillota</taxon>
        <taxon>Bacilli</taxon>
        <taxon>Bacillales</taxon>
        <taxon>Bacillaceae</taxon>
        <taxon>Metabacillus</taxon>
    </lineage>
</organism>
<dbReference type="EMBL" id="JACXAI010000040">
    <property type="protein sequence ID" value="MBD1382941.1"/>
    <property type="molecule type" value="Genomic_DNA"/>
</dbReference>
<protein>
    <submittedName>
        <fullName evidence="2">Uncharacterized protein</fullName>
    </submittedName>
</protein>
<feature type="transmembrane region" description="Helical" evidence="1">
    <location>
        <begin position="26"/>
        <end position="53"/>
    </location>
</feature>
<evidence type="ECO:0000313" key="2">
    <source>
        <dbReference type="EMBL" id="MBD1382941.1"/>
    </source>
</evidence>
<evidence type="ECO:0000256" key="1">
    <source>
        <dbReference type="SAM" id="Phobius"/>
    </source>
</evidence>
<dbReference type="RefSeq" id="WP_191161622.1">
    <property type="nucleotide sequence ID" value="NZ_JACXAI010000040.1"/>
</dbReference>
<comment type="caution">
    <text evidence="2">The sequence shown here is derived from an EMBL/GenBank/DDBJ whole genome shotgun (WGS) entry which is preliminary data.</text>
</comment>
<sequence>MRKIDKLSDLCWDGLTLKHVSQNEIVIPYILFFLITLVFELFLAGLFIFSYYLFSTYGYKPTFHYYMNAVILLLMLVITIPMLVTTMKVHRKYIKKDFLKKE</sequence>
<name>A0A926NS87_9BACI</name>
<reference evidence="2" key="1">
    <citation type="submission" date="2020-09" db="EMBL/GenBank/DDBJ databases">
        <title>A novel bacterium of genus Bacillus, isolated from South China Sea.</title>
        <authorList>
            <person name="Huang H."/>
            <person name="Mo K."/>
            <person name="Hu Y."/>
        </authorList>
    </citation>
    <scope>NUCLEOTIDE SEQUENCE</scope>
    <source>
        <strain evidence="2">IB182487</strain>
    </source>
</reference>
<dbReference type="Proteomes" id="UP000626844">
    <property type="component" value="Unassembled WGS sequence"/>
</dbReference>
<keyword evidence="3" id="KW-1185">Reference proteome</keyword>
<accession>A0A926NS87</accession>
<keyword evidence="1" id="KW-0472">Membrane</keyword>
<proteinExistence type="predicted"/>
<dbReference type="AlphaFoldDB" id="A0A926NS87"/>
<gene>
    <name evidence="2" type="ORF">IC621_22330</name>
</gene>
<keyword evidence="1" id="KW-1133">Transmembrane helix</keyword>
<keyword evidence="1" id="KW-0812">Transmembrane</keyword>